<dbReference type="AlphaFoldDB" id="A0A8H9JTQ0"/>
<dbReference type="PANTHER" id="PTHR42756:SF1">
    <property type="entry name" value="TRANSCRIPTIONAL REPRESSOR OF EMRAB OPERON"/>
    <property type="match status" value="1"/>
</dbReference>
<feature type="domain" description="HTH marR-type" evidence="4">
    <location>
        <begin position="1"/>
        <end position="143"/>
    </location>
</feature>
<sequence length="153" mass="17503">MSDFSQFDSSEDSYGFVFWQTYTLWHRRIKKELRAFKLTHTQFVILSVIRFLGISSKNISQSDVSSLSKIDVMTISSSIKTLIKNGYIISKSDPNDSRANNLSLTIKGKDVQHKTMLIIENIDNDFFDIEGVDLNAFLSNLLIIHDSNKDDET</sequence>
<proteinExistence type="predicted"/>
<keyword evidence="3" id="KW-0804">Transcription</keyword>
<evidence type="ECO:0000256" key="3">
    <source>
        <dbReference type="ARBA" id="ARBA00023163"/>
    </source>
</evidence>
<keyword evidence="1" id="KW-0805">Transcription regulation</keyword>
<reference evidence="5" key="2">
    <citation type="submission" date="2020-10" db="EMBL/GenBank/DDBJ databases">
        <authorList>
            <consortium name="NCBI Pathogen Detection Project"/>
        </authorList>
    </citation>
    <scope>NUCLEOTIDE SEQUENCE</scope>
    <source>
        <strain evidence="5">SFBRL218_S4</strain>
    </source>
</reference>
<keyword evidence="2" id="KW-0238">DNA-binding</keyword>
<dbReference type="Gene3D" id="1.10.10.10">
    <property type="entry name" value="Winged helix-like DNA-binding domain superfamily/Winged helix DNA-binding domain"/>
    <property type="match status" value="1"/>
</dbReference>
<dbReference type="Pfam" id="PF01047">
    <property type="entry name" value="MarR"/>
    <property type="match status" value="1"/>
</dbReference>
<dbReference type="InterPro" id="IPR000835">
    <property type="entry name" value="HTH_MarR-typ"/>
</dbReference>
<dbReference type="InterPro" id="IPR036388">
    <property type="entry name" value="WH-like_DNA-bd_sf"/>
</dbReference>
<dbReference type="PROSITE" id="PS50995">
    <property type="entry name" value="HTH_MARR_2"/>
    <property type="match status" value="1"/>
</dbReference>
<evidence type="ECO:0000313" key="5">
    <source>
        <dbReference type="EMBL" id="HAO5923501.1"/>
    </source>
</evidence>
<reference evidence="5" key="1">
    <citation type="journal article" date="2018" name="Genome Biol.">
        <title>SKESA: strategic k-mer extension for scrupulous assemblies.</title>
        <authorList>
            <person name="Souvorov A."/>
            <person name="Agarwala R."/>
            <person name="Lipman D.J."/>
        </authorList>
    </citation>
    <scope>NUCLEOTIDE SEQUENCE</scope>
    <source>
        <strain evidence="5">SFBRL218_S4</strain>
    </source>
</reference>
<gene>
    <name evidence="5" type="ORF">IP987_002720</name>
</gene>
<comment type="caution">
    <text evidence="5">The sequence shown here is derived from an EMBL/GenBank/DDBJ whole genome shotgun (WGS) entry which is preliminary data.</text>
</comment>
<organism evidence="5">
    <name type="scientific">Listeria monocytogenes</name>
    <dbReference type="NCBI Taxonomy" id="1639"/>
    <lineage>
        <taxon>Bacteria</taxon>
        <taxon>Bacillati</taxon>
        <taxon>Bacillota</taxon>
        <taxon>Bacilli</taxon>
        <taxon>Bacillales</taxon>
        <taxon>Listeriaceae</taxon>
        <taxon>Listeria</taxon>
    </lineage>
</organism>
<dbReference type="GO" id="GO:0003677">
    <property type="term" value="F:DNA binding"/>
    <property type="evidence" value="ECO:0007669"/>
    <property type="project" value="UniProtKB-KW"/>
</dbReference>
<dbReference type="SMART" id="SM00347">
    <property type="entry name" value="HTH_MARR"/>
    <property type="match status" value="1"/>
</dbReference>
<evidence type="ECO:0000256" key="1">
    <source>
        <dbReference type="ARBA" id="ARBA00023015"/>
    </source>
</evidence>
<protein>
    <submittedName>
        <fullName evidence="5">Winged helix-turn-helix transcriptional regulator</fullName>
    </submittedName>
</protein>
<evidence type="ECO:0000259" key="4">
    <source>
        <dbReference type="PROSITE" id="PS50995"/>
    </source>
</evidence>
<dbReference type="Proteomes" id="UP000853596">
    <property type="component" value="Unassembled WGS sequence"/>
</dbReference>
<accession>A0A8H9JTQ0</accession>
<dbReference type="EMBL" id="DABXZF010000045">
    <property type="protein sequence ID" value="HAO5923501.1"/>
    <property type="molecule type" value="Genomic_DNA"/>
</dbReference>
<dbReference type="PANTHER" id="PTHR42756">
    <property type="entry name" value="TRANSCRIPTIONAL REGULATOR, MARR"/>
    <property type="match status" value="1"/>
</dbReference>
<dbReference type="GO" id="GO:0003700">
    <property type="term" value="F:DNA-binding transcription factor activity"/>
    <property type="evidence" value="ECO:0007669"/>
    <property type="project" value="InterPro"/>
</dbReference>
<name>A0A8H9JTQ0_LISMN</name>
<dbReference type="SUPFAM" id="SSF46785">
    <property type="entry name" value="Winged helix' DNA-binding domain"/>
    <property type="match status" value="1"/>
</dbReference>
<dbReference type="InterPro" id="IPR036390">
    <property type="entry name" value="WH_DNA-bd_sf"/>
</dbReference>
<evidence type="ECO:0000256" key="2">
    <source>
        <dbReference type="ARBA" id="ARBA00023125"/>
    </source>
</evidence>